<proteinExistence type="predicted"/>
<dbReference type="EMBL" id="UINC01017005">
    <property type="protein sequence ID" value="SVA70361.1"/>
    <property type="molecule type" value="Genomic_DNA"/>
</dbReference>
<feature type="non-terminal residue" evidence="1">
    <location>
        <position position="1"/>
    </location>
</feature>
<accession>A0A381Y122</accession>
<dbReference type="AlphaFoldDB" id="A0A381Y122"/>
<protein>
    <submittedName>
        <fullName evidence="1">Uncharacterized protein</fullName>
    </submittedName>
</protein>
<name>A0A381Y122_9ZZZZ</name>
<sequence length="27" mass="3001">GDEQKIAAERAVILQRAKLMDDIVNFG</sequence>
<gene>
    <name evidence="1" type="ORF">METZ01_LOCUS123215</name>
</gene>
<organism evidence="1">
    <name type="scientific">marine metagenome</name>
    <dbReference type="NCBI Taxonomy" id="408172"/>
    <lineage>
        <taxon>unclassified sequences</taxon>
        <taxon>metagenomes</taxon>
        <taxon>ecological metagenomes</taxon>
    </lineage>
</organism>
<evidence type="ECO:0000313" key="1">
    <source>
        <dbReference type="EMBL" id="SVA70361.1"/>
    </source>
</evidence>
<reference evidence="1" key="1">
    <citation type="submission" date="2018-05" db="EMBL/GenBank/DDBJ databases">
        <authorList>
            <person name="Lanie J.A."/>
            <person name="Ng W.-L."/>
            <person name="Kazmierczak K.M."/>
            <person name="Andrzejewski T.M."/>
            <person name="Davidsen T.M."/>
            <person name="Wayne K.J."/>
            <person name="Tettelin H."/>
            <person name="Glass J.I."/>
            <person name="Rusch D."/>
            <person name="Podicherti R."/>
            <person name="Tsui H.-C.T."/>
            <person name="Winkler M.E."/>
        </authorList>
    </citation>
    <scope>NUCLEOTIDE SEQUENCE</scope>
</reference>